<dbReference type="InterPro" id="IPR050125">
    <property type="entry name" value="GPCR_opsins"/>
</dbReference>
<evidence type="ECO:0000256" key="8">
    <source>
        <dbReference type="SAM" id="Phobius"/>
    </source>
</evidence>
<sequence length="301" mass="34820">MNLTSTEFWFIPTDILMIICTVLIIILATLFLFIIVLHKTCHTISMMLVANTCLTTLVLGCVSLSLSLFTLENDLKQVYSEDSLCVLRAYLNYAVSAEFMFSFSLQALYRYITVVYRTNLYWQTFKCQALFICITWIFSLTYPVVFIFLHNITYNADNQICQLPLGLSFSLFYGVFCIYLIPVSMTMFIYFKLILHIRELGHNTMIVHTLIRVQRELKMVQRIIMLLNIIVTIGVPYGIFVFISFFTTPPKYHFRIAFIFTDASILIALIALLQFTDLLKKSLVRRFRQQPNVVAAAAGRT</sequence>
<evidence type="ECO:0000256" key="7">
    <source>
        <dbReference type="ARBA" id="ARBA00023224"/>
    </source>
</evidence>
<feature type="transmembrane region" description="Helical" evidence="8">
    <location>
        <begin position="252"/>
        <end position="276"/>
    </location>
</feature>
<accession>A0A815J9J8</accession>
<dbReference type="AlphaFoldDB" id="A0A815J9J8"/>
<evidence type="ECO:0000256" key="3">
    <source>
        <dbReference type="ARBA" id="ARBA00022989"/>
    </source>
</evidence>
<feature type="transmembrane region" description="Helical" evidence="8">
    <location>
        <begin position="169"/>
        <end position="191"/>
    </location>
</feature>
<keyword evidence="5 8" id="KW-0472">Membrane</keyword>
<reference evidence="11" key="1">
    <citation type="submission" date="2021-02" db="EMBL/GenBank/DDBJ databases">
        <authorList>
            <person name="Nowell W R."/>
        </authorList>
    </citation>
    <scope>NUCLEOTIDE SEQUENCE</scope>
</reference>
<evidence type="ECO:0000313" key="10">
    <source>
        <dbReference type="EMBL" id="CAF0954476.1"/>
    </source>
</evidence>
<evidence type="ECO:0000313" key="11">
    <source>
        <dbReference type="EMBL" id="CAF1376470.1"/>
    </source>
</evidence>
<name>A0A815J9J8_ADIRI</name>
<evidence type="ECO:0000313" key="13">
    <source>
        <dbReference type="Proteomes" id="UP000663852"/>
    </source>
</evidence>
<feature type="transmembrane region" description="Helical" evidence="8">
    <location>
        <begin position="15"/>
        <end position="36"/>
    </location>
</feature>
<proteinExistence type="predicted"/>
<dbReference type="Proteomes" id="UP000663828">
    <property type="component" value="Unassembled WGS sequence"/>
</dbReference>
<keyword evidence="4" id="KW-0297">G-protein coupled receptor</keyword>
<keyword evidence="12" id="KW-1185">Reference proteome</keyword>
<dbReference type="InterPro" id="IPR017452">
    <property type="entry name" value="GPCR_Rhodpsn_7TM"/>
</dbReference>
<evidence type="ECO:0000313" key="12">
    <source>
        <dbReference type="Proteomes" id="UP000663828"/>
    </source>
</evidence>
<evidence type="ECO:0000256" key="1">
    <source>
        <dbReference type="ARBA" id="ARBA00004141"/>
    </source>
</evidence>
<organism evidence="11 13">
    <name type="scientific">Adineta ricciae</name>
    <name type="common">Rotifer</name>
    <dbReference type="NCBI Taxonomy" id="249248"/>
    <lineage>
        <taxon>Eukaryota</taxon>
        <taxon>Metazoa</taxon>
        <taxon>Spiralia</taxon>
        <taxon>Gnathifera</taxon>
        <taxon>Rotifera</taxon>
        <taxon>Eurotatoria</taxon>
        <taxon>Bdelloidea</taxon>
        <taxon>Adinetida</taxon>
        <taxon>Adinetidae</taxon>
        <taxon>Adineta</taxon>
    </lineage>
</organism>
<dbReference type="EMBL" id="CAJNOR010000585">
    <property type="protein sequence ID" value="CAF0954476.1"/>
    <property type="molecule type" value="Genomic_DNA"/>
</dbReference>
<evidence type="ECO:0000256" key="6">
    <source>
        <dbReference type="ARBA" id="ARBA00023170"/>
    </source>
</evidence>
<dbReference type="GO" id="GO:0004930">
    <property type="term" value="F:G protein-coupled receptor activity"/>
    <property type="evidence" value="ECO:0007669"/>
    <property type="project" value="UniProtKB-KW"/>
</dbReference>
<dbReference type="PANTHER" id="PTHR24240">
    <property type="entry name" value="OPSIN"/>
    <property type="match status" value="1"/>
</dbReference>
<dbReference type="Proteomes" id="UP000663852">
    <property type="component" value="Unassembled WGS sequence"/>
</dbReference>
<keyword evidence="2 8" id="KW-0812">Transmembrane</keyword>
<keyword evidence="7" id="KW-0807">Transducer</keyword>
<dbReference type="PROSITE" id="PS50262">
    <property type="entry name" value="G_PROTEIN_RECEP_F1_2"/>
    <property type="match status" value="1"/>
</dbReference>
<feature type="transmembrane region" description="Helical" evidence="8">
    <location>
        <begin position="90"/>
        <end position="109"/>
    </location>
</feature>
<evidence type="ECO:0000256" key="5">
    <source>
        <dbReference type="ARBA" id="ARBA00023136"/>
    </source>
</evidence>
<protein>
    <recommendedName>
        <fullName evidence="9">G-protein coupled receptors family 1 profile domain-containing protein</fullName>
    </recommendedName>
</protein>
<feature type="domain" description="G-protein coupled receptors family 1 profile" evidence="9">
    <location>
        <begin position="27"/>
        <end position="285"/>
    </location>
</feature>
<dbReference type="EMBL" id="CAJNOJ010000294">
    <property type="protein sequence ID" value="CAF1376470.1"/>
    <property type="molecule type" value="Genomic_DNA"/>
</dbReference>
<evidence type="ECO:0000259" key="9">
    <source>
        <dbReference type="PROSITE" id="PS50262"/>
    </source>
</evidence>
<evidence type="ECO:0000256" key="4">
    <source>
        <dbReference type="ARBA" id="ARBA00023040"/>
    </source>
</evidence>
<feature type="transmembrane region" description="Helical" evidence="8">
    <location>
        <begin position="223"/>
        <end position="246"/>
    </location>
</feature>
<dbReference type="SUPFAM" id="SSF81321">
    <property type="entry name" value="Family A G protein-coupled receptor-like"/>
    <property type="match status" value="1"/>
</dbReference>
<dbReference type="Gene3D" id="1.20.1070.10">
    <property type="entry name" value="Rhodopsin 7-helix transmembrane proteins"/>
    <property type="match status" value="1"/>
</dbReference>
<gene>
    <name evidence="11" type="ORF">EDS130_LOCUS34676</name>
    <name evidence="10" type="ORF">XAT740_LOCUS10846</name>
</gene>
<dbReference type="GO" id="GO:0016020">
    <property type="term" value="C:membrane"/>
    <property type="evidence" value="ECO:0007669"/>
    <property type="project" value="UniProtKB-SubCell"/>
</dbReference>
<keyword evidence="6" id="KW-0675">Receptor</keyword>
<feature type="transmembrane region" description="Helical" evidence="8">
    <location>
        <begin position="129"/>
        <end position="149"/>
    </location>
</feature>
<evidence type="ECO:0000256" key="2">
    <source>
        <dbReference type="ARBA" id="ARBA00022692"/>
    </source>
</evidence>
<comment type="subcellular location">
    <subcellularLocation>
        <location evidence="1">Membrane</location>
        <topology evidence="1">Multi-pass membrane protein</topology>
    </subcellularLocation>
</comment>
<feature type="transmembrane region" description="Helical" evidence="8">
    <location>
        <begin position="48"/>
        <end position="70"/>
    </location>
</feature>
<comment type="caution">
    <text evidence="11">The sequence shown here is derived from an EMBL/GenBank/DDBJ whole genome shotgun (WGS) entry which is preliminary data.</text>
</comment>
<keyword evidence="3 8" id="KW-1133">Transmembrane helix</keyword>